<dbReference type="InterPro" id="IPR032675">
    <property type="entry name" value="LRR_dom_sf"/>
</dbReference>
<evidence type="ECO:0000259" key="6">
    <source>
        <dbReference type="PROSITE" id="PS50994"/>
    </source>
</evidence>
<feature type="region of interest" description="Disordered" evidence="4">
    <location>
        <begin position="1018"/>
        <end position="1104"/>
    </location>
</feature>
<dbReference type="InterPro" id="IPR001611">
    <property type="entry name" value="Leu-rich_rpt"/>
</dbReference>
<dbReference type="Pfam" id="PF13976">
    <property type="entry name" value="gag_pre-integrs"/>
    <property type="match status" value="1"/>
</dbReference>
<dbReference type="Pfam" id="PF08263">
    <property type="entry name" value="LRRNT_2"/>
    <property type="match status" value="1"/>
</dbReference>
<dbReference type="InterPro" id="IPR013210">
    <property type="entry name" value="LRR_N_plant-typ"/>
</dbReference>
<feature type="region of interest" description="Disordered" evidence="4">
    <location>
        <begin position="1160"/>
        <end position="1191"/>
    </location>
</feature>
<dbReference type="SUPFAM" id="SSF52058">
    <property type="entry name" value="L domain-like"/>
    <property type="match status" value="1"/>
</dbReference>
<accession>A0ABQ5IIU7</accession>
<dbReference type="Pfam" id="PF14223">
    <property type="entry name" value="Retrotran_gag_2"/>
    <property type="match status" value="1"/>
</dbReference>
<feature type="compositionally biased region" description="Low complexity" evidence="4">
    <location>
        <begin position="1164"/>
        <end position="1178"/>
    </location>
</feature>
<keyword evidence="2 5" id="KW-0732">Signal</keyword>
<keyword evidence="3" id="KW-0677">Repeat</keyword>
<dbReference type="InterPro" id="IPR025724">
    <property type="entry name" value="GAG-pre-integrase_dom"/>
</dbReference>
<comment type="caution">
    <text evidence="7">The sequence shown here is derived from an EMBL/GenBank/DDBJ whole genome shotgun (WGS) entry which is preliminary data.</text>
</comment>
<name>A0ABQ5IIU7_9ASTR</name>
<reference evidence="7" key="1">
    <citation type="journal article" date="2022" name="Int. J. Mol. Sci.">
        <title>Draft Genome of Tanacetum Coccineum: Genomic Comparison of Closely Related Tanacetum-Family Plants.</title>
        <authorList>
            <person name="Yamashiro T."/>
            <person name="Shiraishi A."/>
            <person name="Nakayama K."/>
            <person name="Satake H."/>
        </authorList>
    </citation>
    <scope>NUCLEOTIDE SEQUENCE</scope>
</reference>
<dbReference type="InterPro" id="IPR001584">
    <property type="entry name" value="Integrase_cat-core"/>
</dbReference>
<feature type="compositionally biased region" description="Polar residues" evidence="4">
    <location>
        <begin position="1050"/>
        <end position="1059"/>
    </location>
</feature>
<dbReference type="Proteomes" id="UP001151760">
    <property type="component" value="Unassembled WGS sequence"/>
</dbReference>
<feature type="compositionally biased region" description="Basic and acidic residues" evidence="4">
    <location>
        <begin position="1018"/>
        <end position="1028"/>
    </location>
</feature>
<dbReference type="PROSITE" id="PS50994">
    <property type="entry name" value="INTEGRASE"/>
    <property type="match status" value="1"/>
</dbReference>
<evidence type="ECO:0000256" key="1">
    <source>
        <dbReference type="ARBA" id="ARBA00022614"/>
    </source>
</evidence>
<feature type="compositionally biased region" description="Polar residues" evidence="4">
    <location>
        <begin position="1085"/>
        <end position="1095"/>
    </location>
</feature>
<dbReference type="SUPFAM" id="SSF53098">
    <property type="entry name" value="Ribonuclease H-like"/>
    <property type="match status" value="1"/>
</dbReference>
<evidence type="ECO:0000256" key="5">
    <source>
        <dbReference type="SAM" id="SignalP"/>
    </source>
</evidence>
<dbReference type="PANTHER" id="PTHR48060">
    <property type="entry name" value="DNA DAMAGE-REPAIR/TOLERATION PROTEIN DRT100"/>
    <property type="match status" value="1"/>
</dbReference>
<dbReference type="InterPro" id="IPR053211">
    <property type="entry name" value="DNA_repair-toleration"/>
</dbReference>
<feature type="domain" description="Integrase catalytic" evidence="6">
    <location>
        <begin position="808"/>
        <end position="897"/>
    </location>
</feature>
<sequence>MKPSTTSLWITSLILMLASAAVNSCPPSDRAALLAFKAALHEPYLGIFNSWKGPDCCHKWYGISCDPLTKRVADINLRGESEDPIFENPHKTGYMNGTISPSICKLGRLSSIIIADWKGISGTIPKCITSLPYLRILDLIGNQISGEIPYDIGKLTRLSVLNVADNRITGRMPRSIANLSSLMHLDLRNNRISGTIPINFGKLPSPRVNGYLVKASSNPFLFFDSPLPGVNTPWDVMRIVSPSASIGFVFLLRLDVALAAAHSPVSILTLTSEDLSRNLKYVVPTGRVKIPAGRYVVPTGKDNVIVNAEHIAVQRQTKARTILLQSLPKDHMADFHHLDDARDIWLAVKARFGGNDESKKMRKSMLKQEFSEFRVSESEGLHKGYDRFQKILSQLKQMQAKPDNEDCNMKFLRALPPSWSQVAITLKTKGGLEYLSFDDLYKDVTLTFTRDLKRKFGRKMKFNNRDAARFDKKKTNEGEDGRKSAGTSIMVMIAGDDDDAAGDASELKKDFDNLEVQYKDCYIQLTSPQTQKPTGFDPVFQDVSSQAPKTNEHLTMASKQHMFLLVVGIHPALFLLRSDFSCCVVGLAVITNCTWMREDGELLLRPQQDNPHKNKDLGIVDSGCSRSMTGNKEKLDDFVKIIGELQNFNLFSVSQICDKKNKVLFTDTECLVLTKEFQLPENSQVVLRVPSSKKAQLPHSFNLTEIQPARDITCLLAKASSDESTKWHRRMAHVNFKNINKLAKHGLVNGLPSKLFTNDHNCVACNKGKQHKASYKAITDFVSTFYEHLSSYFTWIFLVLLPSEALITKFKNSKLIELCGSKGIKRDYSNARTPQQNGVAERKNRTLIEAARTMLADSKLPTMFWTEAVSTACYVLNRVLVTRPHNKTPYELLSGKVPNISHLKPFGCHVTILNTSRRHLVLPPDIPCHLVLATSYEQYLVPAISYEQYLVPATSYQSLVVPRVTTRVVPRGLLAVTGATTDQRWSRKALPPAQAAIVDEGTGEVAPDVPQTIPETIQETRPEPDQSQEHLPTPPGTTTTDQIPPVFEQGHTSDPNIASFSGAHESDPDLFTSTNVEDETLGGSFHTTPPRSTQVPPEGLTSGGAEDLATLTALSSLASELVQKVSTLESELQAHKLLFKEVVGTLVKKVKALELKLNTRSRKAAAASDAHVDVSPSADVPPSPPLLASKY</sequence>
<evidence type="ECO:0000256" key="3">
    <source>
        <dbReference type="ARBA" id="ARBA00022737"/>
    </source>
</evidence>
<evidence type="ECO:0000256" key="4">
    <source>
        <dbReference type="SAM" id="MobiDB-lite"/>
    </source>
</evidence>
<evidence type="ECO:0000256" key="2">
    <source>
        <dbReference type="ARBA" id="ARBA00022729"/>
    </source>
</evidence>
<dbReference type="Gene3D" id="3.30.420.10">
    <property type="entry name" value="Ribonuclease H-like superfamily/Ribonuclease H"/>
    <property type="match status" value="1"/>
</dbReference>
<dbReference type="InterPro" id="IPR012337">
    <property type="entry name" value="RNaseH-like_sf"/>
</dbReference>
<evidence type="ECO:0000313" key="8">
    <source>
        <dbReference type="Proteomes" id="UP001151760"/>
    </source>
</evidence>
<reference evidence="7" key="2">
    <citation type="submission" date="2022-01" db="EMBL/GenBank/DDBJ databases">
        <authorList>
            <person name="Yamashiro T."/>
            <person name="Shiraishi A."/>
            <person name="Satake H."/>
            <person name="Nakayama K."/>
        </authorList>
    </citation>
    <scope>NUCLEOTIDE SEQUENCE</scope>
</reference>
<gene>
    <name evidence="7" type="ORF">Tco_1110450</name>
</gene>
<dbReference type="InterPro" id="IPR036397">
    <property type="entry name" value="RNaseH_sf"/>
</dbReference>
<protein>
    <submittedName>
        <fullName evidence="7">Ribonuclease H-like domain-containing protein</fullName>
    </submittedName>
</protein>
<feature type="chain" id="PRO_5045709752" evidence="5">
    <location>
        <begin position="25"/>
        <end position="1191"/>
    </location>
</feature>
<organism evidence="7 8">
    <name type="scientific">Tanacetum coccineum</name>
    <dbReference type="NCBI Taxonomy" id="301880"/>
    <lineage>
        <taxon>Eukaryota</taxon>
        <taxon>Viridiplantae</taxon>
        <taxon>Streptophyta</taxon>
        <taxon>Embryophyta</taxon>
        <taxon>Tracheophyta</taxon>
        <taxon>Spermatophyta</taxon>
        <taxon>Magnoliopsida</taxon>
        <taxon>eudicotyledons</taxon>
        <taxon>Gunneridae</taxon>
        <taxon>Pentapetalae</taxon>
        <taxon>asterids</taxon>
        <taxon>campanulids</taxon>
        <taxon>Asterales</taxon>
        <taxon>Asteraceae</taxon>
        <taxon>Asteroideae</taxon>
        <taxon>Anthemideae</taxon>
        <taxon>Anthemidinae</taxon>
        <taxon>Tanacetum</taxon>
    </lineage>
</organism>
<feature type="signal peptide" evidence="5">
    <location>
        <begin position="1"/>
        <end position="24"/>
    </location>
</feature>
<evidence type="ECO:0000313" key="7">
    <source>
        <dbReference type="EMBL" id="GJU00112.1"/>
    </source>
</evidence>
<keyword evidence="1" id="KW-0433">Leucine-rich repeat</keyword>
<dbReference type="PANTHER" id="PTHR48060:SF7">
    <property type="entry name" value="DNA DAMAGE-REPAIR_TOLERATION PROTEIN DRT100"/>
    <property type="match status" value="1"/>
</dbReference>
<dbReference type="EMBL" id="BQNB010020832">
    <property type="protein sequence ID" value="GJU00112.1"/>
    <property type="molecule type" value="Genomic_DNA"/>
</dbReference>
<keyword evidence="8" id="KW-1185">Reference proteome</keyword>
<dbReference type="Pfam" id="PF00560">
    <property type="entry name" value="LRR_1"/>
    <property type="match status" value="2"/>
</dbReference>
<dbReference type="Gene3D" id="3.80.10.10">
    <property type="entry name" value="Ribonuclease Inhibitor"/>
    <property type="match status" value="1"/>
</dbReference>
<proteinExistence type="predicted"/>